<dbReference type="PANTHER" id="PTHR47363:SF1">
    <property type="entry name" value="GLUCOKINASE"/>
    <property type="match status" value="1"/>
</dbReference>
<dbReference type="PANTHER" id="PTHR47363">
    <property type="entry name" value="GLUCOKINASE"/>
    <property type="match status" value="1"/>
</dbReference>
<comment type="caution">
    <text evidence="3">The sequence shown here is derived from an EMBL/GenBank/DDBJ whole genome shotgun (WGS) entry which is preliminary data.</text>
</comment>
<sequence>MVLHAQFELSANSMHHRSAGTASYSFLRGPSFSSGNAAWRLESSRRGRACVTRIKALSQDWGSSGGKDTVLIADIGGTNCRFELWRIDPSGNKQHQELHHQIFPTREFATFPDALQAVAQQDIFQANTPSAAAFACAGPITGNRCDMTNLDWTIDGDYLSVTHGIRMAVLNDFEANGYGVTAMDEKHLVTLNEVPAADKGPKAVLGPGTGLGEAQLFWDEIQGGYKVWPSEGSHSGFAPRGWKQRALQAYVEQELGNCEVEHVSCGSGLERIYRFLQSDESYNRPTIDLDTLQDAPAITKAALDGSDPLAVEAVDLFLAIIGAEAGSLGLRALATGGVYLCGGITPRLISKIEDHRSLLSAFLHKKSRFHKLLRTFPLYAVTHERTGLVGTREYAIRLLGQPSLIKAT</sequence>
<dbReference type="GO" id="GO:0005524">
    <property type="term" value="F:ATP binding"/>
    <property type="evidence" value="ECO:0007669"/>
    <property type="project" value="InterPro"/>
</dbReference>
<accession>A0AAV1HXD0</accession>
<evidence type="ECO:0000313" key="4">
    <source>
        <dbReference type="Proteomes" id="UP001314263"/>
    </source>
</evidence>
<dbReference type="SUPFAM" id="SSF53067">
    <property type="entry name" value="Actin-like ATPase domain"/>
    <property type="match status" value="1"/>
</dbReference>
<dbReference type="Proteomes" id="UP001314263">
    <property type="component" value="Unassembled WGS sequence"/>
</dbReference>
<dbReference type="Gene3D" id="3.30.420.40">
    <property type="match status" value="1"/>
</dbReference>
<keyword evidence="1" id="KW-0808">Transferase</keyword>
<dbReference type="AlphaFoldDB" id="A0AAV1HXD0"/>
<dbReference type="Pfam" id="PF02685">
    <property type="entry name" value="Glucokinase"/>
    <property type="match status" value="1"/>
</dbReference>
<dbReference type="InterPro" id="IPR043129">
    <property type="entry name" value="ATPase_NBD"/>
</dbReference>
<keyword evidence="2" id="KW-0418">Kinase</keyword>
<evidence type="ECO:0000313" key="3">
    <source>
        <dbReference type="EMBL" id="CAK0761310.1"/>
    </source>
</evidence>
<dbReference type="Gene3D" id="3.40.367.20">
    <property type="match status" value="1"/>
</dbReference>
<protein>
    <recommendedName>
        <fullName evidence="5">Glucokinase</fullName>
    </recommendedName>
</protein>
<name>A0AAV1HXD0_9CHLO</name>
<evidence type="ECO:0008006" key="5">
    <source>
        <dbReference type="Google" id="ProtNLM"/>
    </source>
</evidence>
<gene>
    <name evidence="3" type="ORF">CVIRNUC_002847</name>
</gene>
<dbReference type="GO" id="GO:0004340">
    <property type="term" value="F:glucokinase activity"/>
    <property type="evidence" value="ECO:0007669"/>
    <property type="project" value="InterPro"/>
</dbReference>
<dbReference type="CDD" id="cd24008">
    <property type="entry name" value="ASKHA_NBD_GLK"/>
    <property type="match status" value="1"/>
</dbReference>
<proteinExistence type="predicted"/>
<dbReference type="GO" id="GO:0005536">
    <property type="term" value="F:D-glucose binding"/>
    <property type="evidence" value="ECO:0007669"/>
    <property type="project" value="InterPro"/>
</dbReference>
<dbReference type="NCBIfam" id="TIGR00749">
    <property type="entry name" value="glk"/>
    <property type="match status" value="1"/>
</dbReference>
<evidence type="ECO:0000256" key="1">
    <source>
        <dbReference type="ARBA" id="ARBA00022679"/>
    </source>
</evidence>
<dbReference type="InterPro" id="IPR003836">
    <property type="entry name" value="Glucokinase"/>
</dbReference>
<keyword evidence="4" id="KW-1185">Reference proteome</keyword>
<dbReference type="GO" id="GO:0006096">
    <property type="term" value="P:glycolytic process"/>
    <property type="evidence" value="ECO:0007669"/>
    <property type="project" value="InterPro"/>
</dbReference>
<evidence type="ECO:0000256" key="2">
    <source>
        <dbReference type="ARBA" id="ARBA00022777"/>
    </source>
</evidence>
<reference evidence="3 4" key="1">
    <citation type="submission" date="2023-10" db="EMBL/GenBank/DDBJ databases">
        <authorList>
            <person name="Maclean D."/>
            <person name="Macfadyen A."/>
        </authorList>
    </citation>
    <scope>NUCLEOTIDE SEQUENCE [LARGE SCALE GENOMIC DNA]</scope>
</reference>
<dbReference type="EMBL" id="CAUYUE010000004">
    <property type="protein sequence ID" value="CAK0761310.1"/>
    <property type="molecule type" value="Genomic_DNA"/>
</dbReference>
<organism evidence="3 4">
    <name type="scientific">Coccomyxa viridis</name>
    <dbReference type="NCBI Taxonomy" id="1274662"/>
    <lineage>
        <taxon>Eukaryota</taxon>
        <taxon>Viridiplantae</taxon>
        <taxon>Chlorophyta</taxon>
        <taxon>core chlorophytes</taxon>
        <taxon>Trebouxiophyceae</taxon>
        <taxon>Trebouxiophyceae incertae sedis</taxon>
        <taxon>Coccomyxaceae</taxon>
        <taxon>Coccomyxa</taxon>
    </lineage>
</organism>